<dbReference type="InterPro" id="IPR005194">
    <property type="entry name" value="Glyco_hydro_65_C"/>
</dbReference>
<accession>A0A239AJ03</accession>
<feature type="domain" description="Glycoside hydrolase family 65 C-terminal" evidence="8">
    <location>
        <begin position="701"/>
        <end position="762"/>
    </location>
</feature>
<dbReference type="PIRSF" id="PIRSF036289">
    <property type="entry name" value="Glycosyl_hydrolase_malt_phosph"/>
    <property type="match status" value="1"/>
</dbReference>
<dbReference type="Gene3D" id="2.70.98.40">
    <property type="entry name" value="Glycoside hydrolase, family 65, N-terminal domain"/>
    <property type="match status" value="1"/>
</dbReference>
<keyword evidence="2" id="KW-0328">Glycosyltransferase</keyword>
<keyword evidence="6" id="KW-0175">Coiled coil</keyword>
<dbReference type="AlphaFoldDB" id="A0A239AJ03"/>
<dbReference type="Pfam" id="PF03632">
    <property type="entry name" value="Glyco_hydro_65m"/>
    <property type="match status" value="1"/>
</dbReference>
<feature type="coiled-coil region" evidence="6">
    <location>
        <begin position="522"/>
        <end position="549"/>
    </location>
</feature>
<dbReference type="InterPro" id="IPR037018">
    <property type="entry name" value="GH65_N"/>
</dbReference>
<gene>
    <name evidence="10" type="ORF">SAMN05446037_100240</name>
</gene>
<sequence length="774" mass="90791">MRSFHKNKQPIYHLDEWNIIEKEFQKNNNDRSETIFSLGNGYIGMRGTIEEGFQSDVAGCKGSYINGFYESEEIIYGEYQYAFPLWGQTMLNIMDTQSIELFFDDERFTMDRGHLETYSRVLHMKDGKVSRQFIWQSPTGKKAEFNIEKFISLKDIHITAFQLSVRPLNFSGIVRIITSINGDVRNENLRDQALVTKEKGIVDNAMYLLQQTKKTKFDIACGMMHCLKKEGLESYFNPQYFIEEKEVKACWEIKVEKDQLLILEKFTAFDVNRKYETKKVLENAIKEVKRACKMGYKELLLRHTEFLKEFWEKTDVIIKGDLALQQGIRFNMLQLLQSVGRDGYTNIAAKGLTGEGYEGHYFWDTETYILPFFLYNNPEIAKSLVMYRYNTLNNARERARELDHPGALYPWRTIGGEETSAYFEASTAQYHINADVVYAIKKYVEATEDKEFLVNYGVEVVWETARLWADRGGFIPMRGNKFCIHEVTGPDEYKAGVDNNCYTNYMAQMHLYYAVELAEWFKKEASEKYLELKRKLELQEEEILVWKKAADNMYLPYNEELGINPQDDSFIYKEPYDIEGIQVERLPLVFNWHPLNIWRYQICKQADVLLLMLLLSEKFSVELKKANFDYYEPKTTHDSSLSACIFSVIASEVGYKNYAYNYFMQTARMDLDDYNNNVHKGLHTASMAGAWMCVVNGFAGMRVFDEMLHFKPYTPEKWDAYKFSILYKGRRLTIEVNQKETTYTLQEGNKLSFYHYDQEIQLCSENNRIIVGNN</sequence>
<reference evidence="10 11" key="1">
    <citation type="submission" date="2017-06" db="EMBL/GenBank/DDBJ databases">
        <authorList>
            <person name="Kim H.J."/>
            <person name="Triplett B.A."/>
        </authorList>
    </citation>
    <scope>NUCLEOTIDE SEQUENCE [LARGE SCALE GENOMIC DNA]</scope>
    <source>
        <strain evidence="10 11">SCA</strain>
    </source>
</reference>
<dbReference type="PANTHER" id="PTHR11051:SF8">
    <property type="entry name" value="PROTEIN-GLUCOSYLGALACTOSYLHYDROXYLYSINE GLUCOSIDASE"/>
    <property type="match status" value="1"/>
</dbReference>
<dbReference type="InterPro" id="IPR017045">
    <property type="entry name" value="Malt_Pase/Glycosyl_Hdrlase"/>
</dbReference>
<evidence type="ECO:0000313" key="10">
    <source>
        <dbReference type="EMBL" id="SNR95014.1"/>
    </source>
</evidence>
<dbReference type="InterPro" id="IPR005195">
    <property type="entry name" value="Glyco_hydro_65_M"/>
</dbReference>
<feature type="binding site" evidence="5">
    <location>
        <begin position="604"/>
        <end position="605"/>
    </location>
    <ligand>
        <name>substrate</name>
    </ligand>
</feature>
<evidence type="ECO:0000256" key="6">
    <source>
        <dbReference type="SAM" id="Coils"/>
    </source>
</evidence>
<comment type="similarity">
    <text evidence="1">Belongs to the glycosyl hydrolase 65 family.</text>
</comment>
<keyword evidence="3" id="KW-0808">Transferase</keyword>
<dbReference type="PANTHER" id="PTHR11051">
    <property type="entry name" value="GLYCOSYL HYDROLASE-RELATED"/>
    <property type="match status" value="1"/>
</dbReference>
<dbReference type="InterPro" id="IPR005196">
    <property type="entry name" value="Glyco_hydro_65_N"/>
</dbReference>
<evidence type="ECO:0000259" key="7">
    <source>
        <dbReference type="Pfam" id="PF03632"/>
    </source>
</evidence>
<evidence type="ECO:0000259" key="9">
    <source>
        <dbReference type="Pfam" id="PF03636"/>
    </source>
</evidence>
<keyword evidence="11" id="KW-1185">Reference proteome</keyword>
<dbReference type="Gene3D" id="1.50.10.10">
    <property type="match status" value="1"/>
</dbReference>
<dbReference type="GO" id="GO:0004553">
    <property type="term" value="F:hydrolase activity, hydrolyzing O-glycosyl compounds"/>
    <property type="evidence" value="ECO:0007669"/>
    <property type="project" value="TreeGrafter"/>
</dbReference>
<dbReference type="SUPFAM" id="SSF74650">
    <property type="entry name" value="Galactose mutarotase-like"/>
    <property type="match status" value="1"/>
</dbReference>
<feature type="domain" description="Glycoside hydrolase family 65 N-terminal" evidence="9">
    <location>
        <begin position="21"/>
        <end position="268"/>
    </location>
</feature>
<dbReference type="InterPro" id="IPR011013">
    <property type="entry name" value="Gal_mutarotase_sf_dom"/>
</dbReference>
<dbReference type="RefSeq" id="WP_089281247.1">
    <property type="nucleotide sequence ID" value="NZ_FZOJ01000002.1"/>
</dbReference>
<evidence type="ECO:0000256" key="4">
    <source>
        <dbReference type="PIRSR" id="PIRSR036289-50"/>
    </source>
</evidence>
<dbReference type="GO" id="GO:0005975">
    <property type="term" value="P:carbohydrate metabolic process"/>
    <property type="evidence" value="ECO:0007669"/>
    <property type="project" value="InterPro"/>
</dbReference>
<feature type="active site" description="Proton donor" evidence="4">
    <location>
        <position position="492"/>
    </location>
</feature>
<dbReference type="SUPFAM" id="SSF48208">
    <property type="entry name" value="Six-hairpin glycosidases"/>
    <property type="match status" value="1"/>
</dbReference>
<dbReference type="InterPro" id="IPR008928">
    <property type="entry name" value="6-hairpin_glycosidase_sf"/>
</dbReference>
<dbReference type="GO" id="GO:0030246">
    <property type="term" value="F:carbohydrate binding"/>
    <property type="evidence" value="ECO:0007669"/>
    <property type="project" value="InterPro"/>
</dbReference>
<proteinExistence type="inferred from homology"/>
<feature type="binding site" evidence="5">
    <location>
        <begin position="363"/>
        <end position="364"/>
    </location>
    <ligand>
        <name>substrate</name>
    </ligand>
</feature>
<evidence type="ECO:0000256" key="2">
    <source>
        <dbReference type="ARBA" id="ARBA00022676"/>
    </source>
</evidence>
<dbReference type="OrthoDB" id="9758855at2"/>
<dbReference type="Proteomes" id="UP000198304">
    <property type="component" value="Unassembled WGS sequence"/>
</dbReference>
<name>A0A239AJ03_9FIRM</name>
<dbReference type="EMBL" id="FZOJ01000002">
    <property type="protein sequence ID" value="SNR95014.1"/>
    <property type="molecule type" value="Genomic_DNA"/>
</dbReference>
<dbReference type="GO" id="GO:0016757">
    <property type="term" value="F:glycosyltransferase activity"/>
    <property type="evidence" value="ECO:0007669"/>
    <property type="project" value="UniProtKB-KW"/>
</dbReference>
<feature type="domain" description="Glycoside hydrolase family 65 central catalytic" evidence="7">
    <location>
        <begin position="329"/>
        <end position="692"/>
    </location>
</feature>
<dbReference type="InterPro" id="IPR012341">
    <property type="entry name" value="6hp_glycosidase-like_sf"/>
</dbReference>
<evidence type="ECO:0000256" key="5">
    <source>
        <dbReference type="PIRSR" id="PIRSR036289-51"/>
    </source>
</evidence>
<dbReference type="Gene3D" id="2.60.420.10">
    <property type="entry name" value="Maltose phosphorylase, domain 3"/>
    <property type="match status" value="1"/>
</dbReference>
<evidence type="ECO:0000256" key="3">
    <source>
        <dbReference type="ARBA" id="ARBA00022679"/>
    </source>
</evidence>
<protein>
    <submittedName>
        <fullName evidence="10">Alpha,alpha-trehalose phosphorylase</fullName>
    </submittedName>
</protein>
<dbReference type="Pfam" id="PF03636">
    <property type="entry name" value="Glyco_hydro_65N"/>
    <property type="match status" value="1"/>
</dbReference>
<dbReference type="Pfam" id="PF03633">
    <property type="entry name" value="Glyco_hydro_65C"/>
    <property type="match status" value="1"/>
</dbReference>
<evidence type="ECO:0000313" key="11">
    <source>
        <dbReference type="Proteomes" id="UP000198304"/>
    </source>
</evidence>
<evidence type="ECO:0000256" key="1">
    <source>
        <dbReference type="ARBA" id="ARBA00006768"/>
    </source>
</evidence>
<organism evidence="10 11">
    <name type="scientific">Anaerovirgula multivorans</name>
    <dbReference type="NCBI Taxonomy" id="312168"/>
    <lineage>
        <taxon>Bacteria</taxon>
        <taxon>Bacillati</taxon>
        <taxon>Bacillota</taxon>
        <taxon>Clostridia</taxon>
        <taxon>Peptostreptococcales</taxon>
        <taxon>Natronincolaceae</taxon>
        <taxon>Anaerovirgula</taxon>
    </lineage>
</organism>
<evidence type="ECO:0000259" key="8">
    <source>
        <dbReference type="Pfam" id="PF03633"/>
    </source>
</evidence>